<organism evidence="2 3">
    <name type="scientific">Lolium multiflorum</name>
    <name type="common">Italian ryegrass</name>
    <name type="synonym">Lolium perenne subsp. multiflorum</name>
    <dbReference type="NCBI Taxonomy" id="4521"/>
    <lineage>
        <taxon>Eukaryota</taxon>
        <taxon>Viridiplantae</taxon>
        <taxon>Streptophyta</taxon>
        <taxon>Embryophyta</taxon>
        <taxon>Tracheophyta</taxon>
        <taxon>Spermatophyta</taxon>
        <taxon>Magnoliopsida</taxon>
        <taxon>Liliopsida</taxon>
        <taxon>Poales</taxon>
        <taxon>Poaceae</taxon>
        <taxon>BOP clade</taxon>
        <taxon>Pooideae</taxon>
        <taxon>Poodae</taxon>
        <taxon>Poeae</taxon>
        <taxon>Poeae Chloroplast Group 2 (Poeae type)</taxon>
        <taxon>Loliodinae</taxon>
        <taxon>Loliinae</taxon>
        <taxon>Lolium</taxon>
    </lineage>
</organism>
<feature type="compositionally biased region" description="Low complexity" evidence="1">
    <location>
        <begin position="233"/>
        <end position="247"/>
    </location>
</feature>
<accession>A0AAD8VVB2</accession>
<dbReference type="Proteomes" id="UP001231189">
    <property type="component" value="Unassembled WGS sequence"/>
</dbReference>
<name>A0AAD8VVB2_LOLMU</name>
<evidence type="ECO:0000313" key="2">
    <source>
        <dbReference type="EMBL" id="KAK1620629.1"/>
    </source>
</evidence>
<comment type="caution">
    <text evidence="2">The sequence shown here is derived from an EMBL/GenBank/DDBJ whole genome shotgun (WGS) entry which is preliminary data.</text>
</comment>
<dbReference type="AlphaFoldDB" id="A0AAD8VVB2"/>
<feature type="region of interest" description="Disordered" evidence="1">
    <location>
        <begin position="181"/>
        <end position="280"/>
    </location>
</feature>
<proteinExistence type="predicted"/>
<keyword evidence="3" id="KW-1185">Reference proteome</keyword>
<evidence type="ECO:0000256" key="1">
    <source>
        <dbReference type="SAM" id="MobiDB-lite"/>
    </source>
</evidence>
<feature type="compositionally biased region" description="Pro residues" evidence="1">
    <location>
        <begin position="265"/>
        <end position="275"/>
    </location>
</feature>
<gene>
    <name evidence="2" type="ORF">QYE76_026146</name>
</gene>
<protein>
    <submittedName>
        <fullName evidence="2">Uncharacterized protein</fullName>
    </submittedName>
</protein>
<feature type="region of interest" description="Disordered" evidence="1">
    <location>
        <begin position="137"/>
        <end position="158"/>
    </location>
</feature>
<sequence length="363" mass="38012">MAVQKAPRCVPIDNSIRSREIDQVPYRSRVIFTAAARPCVVVEATPAASPSVTAEEPAVRPLIAAGLEPRFKPADAALEASSSGPQSRWAWFGRAVMAVQKAPRCVPIDNMQQSAVVTPASLQLTTGLLALGPMHRPAMQQPALSPPSSPQPTSEVDTQLHGAAEDATLPRHLDAGQRTLRASSCPADGPVEPVIPPPWAEGQADGTKGASSSTPSSPAKGDSPGAAVIQGATSPSTPVSTTSSPSPAWSPPPSASPSPVSTLQQPPPTVPPPVVQPTVRRSGRYALAVDGAGPTDEDTMQRAMRRKAEKNLDTAGLLVAKVIPLLRNGYLTSECDVQTGFTWTKTCGMEYPNSTARRYSFIT</sequence>
<reference evidence="2" key="1">
    <citation type="submission" date="2023-07" db="EMBL/GenBank/DDBJ databases">
        <title>A chromosome-level genome assembly of Lolium multiflorum.</title>
        <authorList>
            <person name="Chen Y."/>
            <person name="Copetti D."/>
            <person name="Kolliker R."/>
            <person name="Studer B."/>
        </authorList>
    </citation>
    <scope>NUCLEOTIDE SEQUENCE</scope>
    <source>
        <strain evidence="2">02402/16</strain>
        <tissue evidence="2">Leaf</tissue>
    </source>
</reference>
<dbReference type="EMBL" id="JAUUTY010000006">
    <property type="protein sequence ID" value="KAK1620629.1"/>
    <property type="molecule type" value="Genomic_DNA"/>
</dbReference>
<evidence type="ECO:0000313" key="3">
    <source>
        <dbReference type="Proteomes" id="UP001231189"/>
    </source>
</evidence>